<dbReference type="GO" id="GO:0000287">
    <property type="term" value="F:magnesium ion binding"/>
    <property type="evidence" value="ECO:0007669"/>
    <property type="project" value="UniProtKB-UniRule"/>
</dbReference>
<keyword evidence="8 9" id="KW-0472">Membrane</keyword>
<evidence type="ECO:0000256" key="4">
    <source>
        <dbReference type="ARBA" id="ARBA00022842"/>
    </source>
</evidence>
<reference evidence="10" key="1">
    <citation type="submission" date="2020-10" db="EMBL/GenBank/DDBJ databases">
        <authorList>
            <person name="Gilroy R."/>
        </authorList>
    </citation>
    <scope>NUCLEOTIDE SEQUENCE</scope>
    <source>
        <strain evidence="10">B3-1481</strain>
    </source>
</reference>
<dbReference type="Pfam" id="PF03030">
    <property type="entry name" value="H_PPase"/>
    <property type="match status" value="1"/>
</dbReference>
<feature type="site" description="Determinant of potassium dependence" evidence="9">
    <location>
        <position position="489"/>
    </location>
</feature>
<dbReference type="PIRSF" id="PIRSF001265">
    <property type="entry name" value="H+-PPase"/>
    <property type="match status" value="1"/>
</dbReference>
<evidence type="ECO:0000313" key="10">
    <source>
        <dbReference type="EMBL" id="MBO8479778.1"/>
    </source>
</evidence>
<feature type="transmembrane region" description="Helical" evidence="9">
    <location>
        <begin position="85"/>
        <end position="108"/>
    </location>
</feature>
<sequence length="737" mass="76439">MTTDTILFYLVPAASVIALLFAYIFFRQMMKEDEGTPTMKQIAQFVREGAMAYLKQQYKVVIIVFLILAAIFAVLAYGFHVQNSWVPFAFLTGGFFSGLAGFVGMKTATYASGRTANAARRGLNDGLKIAFRSGAVMSLTVVGLGLLDISVWYIILDKFIGAEGPQKLVTITTTMLTFGMGASTQALFARVGGGIYTKAADVGADLVGKVEAGIPEDDPRNPATIADNVGDNVGDVAGMGADLYESYCGSILATIALGASAFFQDGEAMQFKAILAPMLIAAVGVALSIIGIFAVRTKEGAGMSQLLKSMSTGTNLSSVLIAAAAFGILYLLDIPNWWGLSIAVVVGLAAGVIIGQATEYYTSHSYKPTRKLAESSKTGPATVIISGIGLGMISTAIPVITVSVAIILAYLAANGFSTADMLSADALSKGLYGIGIASVGMLSTLGITLATDAYGPIADNAGGNAQMSGLEPEVRERTDVLDALGNTTAATGKGFAIGSAALTALALLASYIEEIKIGLDRLGITIQNAAGEVIDAAAATIPDIMNFYEVNLMNPMVLVGVFIGAMMAFLFCGLTMNAVGRAAQKMVVEVRRQFREIKGILTGEATPDYARCVEISTKGAQREMLFPSLLAIIVPIAVGLLLGVAGVMGLLIGGLGAGFVLAIFMANSGGAWDNAKKHVEEGNLGGKGSDCHAATVVGDTVGDPFKDTSGPSLNILIKLMSMVSIVMAGVTVAISLF</sequence>
<keyword evidence="9" id="KW-0915">Sodium</keyword>
<dbReference type="GO" id="GO:0004427">
    <property type="term" value="F:inorganic diphosphate phosphatase activity"/>
    <property type="evidence" value="ECO:0007669"/>
    <property type="project" value="UniProtKB-UniRule"/>
</dbReference>
<dbReference type="Proteomes" id="UP000823769">
    <property type="component" value="Unassembled WGS sequence"/>
</dbReference>
<keyword evidence="7 9" id="KW-0406">Ion transport</keyword>
<feature type="transmembrane region" description="Helical" evidence="9">
    <location>
        <begin position="624"/>
        <end position="642"/>
    </location>
</feature>
<comment type="subunit">
    <text evidence="9">Homodimer.</text>
</comment>
<evidence type="ECO:0000256" key="1">
    <source>
        <dbReference type="ARBA" id="ARBA00004127"/>
    </source>
</evidence>
<comment type="subcellular location">
    <subcellularLocation>
        <location evidence="9">Cell membrane</location>
        <topology evidence="9">Multi-pass membrane protein</topology>
    </subcellularLocation>
    <subcellularLocation>
        <location evidence="1">Endomembrane system</location>
        <topology evidence="1">Multi-pass membrane protein</topology>
    </subcellularLocation>
</comment>
<dbReference type="GO" id="GO:0009678">
    <property type="term" value="F:diphosphate hydrolysis-driven proton transmembrane transporter activity"/>
    <property type="evidence" value="ECO:0007669"/>
    <property type="project" value="UniProtKB-UniRule"/>
</dbReference>
<dbReference type="PANTHER" id="PTHR31998">
    <property type="entry name" value="K(+)-INSENSITIVE PYROPHOSPHATE-ENERGIZED PROTON PUMP"/>
    <property type="match status" value="1"/>
</dbReference>
<evidence type="ECO:0000256" key="8">
    <source>
        <dbReference type="ARBA" id="ARBA00023136"/>
    </source>
</evidence>
<dbReference type="AlphaFoldDB" id="A0A9D9NNP3"/>
<dbReference type="NCBIfam" id="NF001960">
    <property type="entry name" value="PRK00733.3-5"/>
    <property type="match status" value="1"/>
</dbReference>
<dbReference type="EMBL" id="JADILW010000023">
    <property type="protein sequence ID" value="MBO8479778.1"/>
    <property type="molecule type" value="Genomic_DNA"/>
</dbReference>
<name>A0A9D9NNP3_9BACT</name>
<feature type="transmembrane region" description="Helical" evidence="9">
    <location>
        <begin position="129"/>
        <end position="156"/>
    </location>
</feature>
<keyword evidence="6 9" id="KW-1133">Transmembrane helix</keyword>
<feature type="transmembrane region" description="Helical" evidence="9">
    <location>
        <begin position="648"/>
        <end position="667"/>
    </location>
</feature>
<dbReference type="EC" id="7.2.3.1" evidence="9"/>
<accession>A0A9D9NNP3</accession>
<comment type="activity regulation">
    <text evidence="9">Requires K(+) for maximal activity.</text>
</comment>
<keyword evidence="4 9" id="KW-0460">Magnesium</keyword>
<keyword evidence="9" id="KW-0739">Sodium transport</keyword>
<comment type="function">
    <text evidence="9">Sodium pump that utilizes the energy of pyrophosphate hydrolysis as the driving force for Na(+) movement across the membrane.</text>
</comment>
<evidence type="ECO:0000256" key="3">
    <source>
        <dbReference type="ARBA" id="ARBA00022692"/>
    </source>
</evidence>
<keyword evidence="10" id="KW-0378">Hydrolase</keyword>
<dbReference type="NCBIfam" id="NF001954">
    <property type="entry name" value="PRK00733.2-2"/>
    <property type="match status" value="1"/>
</dbReference>
<keyword evidence="5 9" id="KW-1278">Translocase</keyword>
<dbReference type="GO" id="GO:0006814">
    <property type="term" value="P:sodium ion transport"/>
    <property type="evidence" value="ECO:0007669"/>
    <property type="project" value="UniProtKB-UniRule"/>
</dbReference>
<feature type="transmembrane region" description="Helical" evidence="9">
    <location>
        <begin position="60"/>
        <end position="79"/>
    </location>
</feature>
<protein>
    <recommendedName>
        <fullName evidence="9">Putative K(+)-stimulated pyrophosphate-energized sodium pump</fullName>
        <ecNumber evidence="9">7.2.3.1</ecNumber>
    </recommendedName>
    <alternativeName>
        <fullName evidence="9">Membrane-bound sodium-translocating pyrophosphatase</fullName>
    </alternativeName>
    <alternativeName>
        <fullName evidence="9">Pyrophosphate-energized inorganic pyrophosphatase</fullName>
        <shortName evidence="9">Na(+)-PPase</shortName>
    </alternativeName>
</protein>
<proteinExistence type="inferred from homology"/>
<reference evidence="10" key="2">
    <citation type="journal article" date="2021" name="PeerJ">
        <title>Extensive microbial diversity within the chicken gut microbiome revealed by metagenomics and culture.</title>
        <authorList>
            <person name="Gilroy R."/>
            <person name="Ravi A."/>
            <person name="Getino M."/>
            <person name="Pursley I."/>
            <person name="Horton D.L."/>
            <person name="Alikhan N.F."/>
            <person name="Baker D."/>
            <person name="Gharbi K."/>
            <person name="Hall N."/>
            <person name="Watson M."/>
            <person name="Adriaenssens E.M."/>
            <person name="Foster-Nyarko E."/>
            <person name="Jarju S."/>
            <person name="Secka A."/>
            <person name="Antonio M."/>
            <person name="Oren A."/>
            <person name="Chaudhuri R.R."/>
            <person name="La Ragione R."/>
            <person name="Hildebrand F."/>
            <person name="Pallen M.J."/>
        </authorList>
    </citation>
    <scope>NUCLEOTIDE SEQUENCE</scope>
    <source>
        <strain evidence="10">B3-1481</strain>
    </source>
</reference>
<gene>
    <name evidence="9" type="primary">hppA</name>
    <name evidence="10" type="ORF">IAB76_01505</name>
</gene>
<comment type="catalytic activity">
    <reaction evidence="9">
        <text>Na(+)(in) + diphosphate + H2O = Na(+)(out) + 2 phosphate + H(+)</text>
        <dbReference type="Rhea" id="RHEA:57884"/>
        <dbReference type="ChEBI" id="CHEBI:15377"/>
        <dbReference type="ChEBI" id="CHEBI:15378"/>
        <dbReference type="ChEBI" id="CHEBI:29101"/>
        <dbReference type="ChEBI" id="CHEBI:33019"/>
        <dbReference type="ChEBI" id="CHEBI:43474"/>
        <dbReference type="EC" id="7.2.3.1"/>
    </reaction>
</comment>
<comment type="similarity">
    <text evidence="9">Belongs to the H(+)-translocating pyrophosphatase (TC 3.A.10) family. K(+)-stimulated subfamily.</text>
</comment>
<evidence type="ECO:0000256" key="2">
    <source>
        <dbReference type="ARBA" id="ARBA00022448"/>
    </source>
</evidence>
<keyword evidence="2 9" id="KW-0813">Transport</keyword>
<evidence type="ECO:0000313" key="11">
    <source>
        <dbReference type="Proteomes" id="UP000823769"/>
    </source>
</evidence>
<dbReference type="GO" id="GO:0005886">
    <property type="term" value="C:plasma membrane"/>
    <property type="evidence" value="ECO:0007669"/>
    <property type="project" value="UniProtKB-SubCell"/>
</dbReference>
<feature type="transmembrane region" description="Helical" evidence="9">
    <location>
        <begin position="275"/>
        <end position="295"/>
    </location>
</feature>
<keyword evidence="9" id="KW-1003">Cell membrane</keyword>
<evidence type="ECO:0000256" key="7">
    <source>
        <dbReference type="ARBA" id="ARBA00023065"/>
    </source>
</evidence>
<keyword evidence="3 9" id="KW-0812">Transmembrane</keyword>
<dbReference type="GO" id="GO:0012505">
    <property type="term" value="C:endomembrane system"/>
    <property type="evidence" value="ECO:0007669"/>
    <property type="project" value="UniProtKB-SubCell"/>
</dbReference>
<feature type="transmembrane region" description="Helical" evidence="9">
    <location>
        <begin position="338"/>
        <end position="362"/>
    </location>
</feature>
<feature type="transmembrane region" description="Helical" evidence="9">
    <location>
        <begin position="556"/>
        <end position="576"/>
    </location>
</feature>
<dbReference type="InterPro" id="IPR004131">
    <property type="entry name" value="PPase-energised_H-pump"/>
</dbReference>
<evidence type="ECO:0000256" key="9">
    <source>
        <dbReference type="HAMAP-Rule" id="MF_01129"/>
    </source>
</evidence>
<keyword evidence="9" id="KW-0630">Potassium</keyword>
<feature type="transmembrane region" description="Helical" evidence="9">
    <location>
        <begin position="431"/>
        <end position="450"/>
    </location>
</feature>
<evidence type="ECO:0000256" key="6">
    <source>
        <dbReference type="ARBA" id="ARBA00022989"/>
    </source>
</evidence>
<feature type="transmembrane region" description="Helical" evidence="9">
    <location>
        <begin position="383"/>
        <end position="411"/>
    </location>
</feature>
<organism evidence="10 11">
    <name type="scientific">Candidatus Cryptobacteroides avistercoris</name>
    <dbReference type="NCBI Taxonomy" id="2840758"/>
    <lineage>
        <taxon>Bacteria</taxon>
        <taxon>Pseudomonadati</taxon>
        <taxon>Bacteroidota</taxon>
        <taxon>Bacteroidia</taxon>
        <taxon>Bacteroidales</taxon>
        <taxon>Candidatus Cryptobacteroides</taxon>
    </lineage>
</organism>
<comment type="caution">
    <text evidence="9">Lacks conserved residue(s) required for the propagation of feature annotation.</text>
</comment>
<feature type="transmembrane region" description="Helical" evidence="9">
    <location>
        <begin position="316"/>
        <end position="332"/>
    </location>
</feature>
<comment type="caution">
    <text evidence="10">The sequence shown here is derived from an EMBL/GenBank/DDBJ whole genome shotgun (WGS) entry which is preliminary data.</text>
</comment>
<dbReference type="GO" id="GO:0030955">
    <property type="term" value="F:potassium ion binding"/>
    <property type="evidence" value="ECO:0007669"/>
    <property type="project" value="UniProtKB-UniRule"/>
</dbReference>
<dbReference type="NCBIfam" id="TIGR01104">
    <property type="entry name" value="V_PPase"/>
    <property type="match status" value="1"/>
</dbReference>
<feature type="transmembrane region" description="Helical" evidence="9">
    <location>
        <begin position="715"/>
        <end position="736"/>
    </location>
</feature>
<dbReference type="HAMAP" id="MF_01129">
    <property type="entry name" value="PPase_energized_pump"/>
    <property type="match status" value="1"/>
</dbReference>
<comment type="cofactor">
    <cofactor evidence="9">
        <name>Mg(2+)</name>
        <dbReference type="ChEBI" id="CHEBI:18420"/>
    </cofactor>
</comment>
<evidence type="ECO:0000256" key="5">
    <source>
        <dbReference type="ARBA" id="ARBA00022967"/>
    </source>
</evidence>
<feature type="transmembrane region" description="Helical" evidence="9">
    <location>
        <begin position="6"/>
        <end position="26"/>
    </location>
</feature>
<feature type="transmembrane region" description="Helical" evidence="9">
    <location>
        <begin position="168"/>
        <end position="188"/>
    </location>
</feature>